<sequence length="94" mass="10495">MKRNNDDIVFDLNESFYSSSPVNTPNATPVKCRSGGGGTPAPAAVAIEEESNDEVNNYMNMQRIQELELALQIETKLRKDAQAKLTESEQRSKY</sequence>
<protein>
    <submittedName>
        <fullName evidence="2">Uncharacterized protein</fullName>
    </submittedName>
</protein>
<evidence type="ECO:0000256" key="1">
    <source>
        <dbReference type="SAM" id="Coils"/>
    </source>
</evidence>
<accession>A0AAD8YK77</accession>
<feature type="coiled-coil region" evidence="1">
    <location>
        <begin position="64"/>
        <end position="91"/>
    </location>
</feature>
<proteinExistence type="predicted"/>
<name>A0AAD8YK77_9STRA</name>
<dbReference type="EMBL" id="JATAAI010000002">
    <property type="protein sequence ID" value="KAK1747528.1"/>
    <property type="molecule type" value="Genomic_DNA"/>
</dbReference>
<evidence type="ECO:0000313" key="3">
    <source>
        <dbReference type="Proteomes" id="UP001224775"/>
    </source>
</evidence>
<organism evidence="2 3">
    <name type="scientific">Skeletonema marinoi</name>
    <dbReference type="NCBI Taxonomy" id="267567"/>
    <lineage>
        <taxon>Eukaryota</taxon>
        <taxon>Sar</taxon>
        <taxon>Stramenopiles</taxon>
        <taxon>Ochrophyta</taxon>
        <taxon>Bacillariophyta</taxon>
        <taxon>Coscinodiscophyceae</taxon>
        <taxon>Thalassiosirophycidae</taxon>
        <taxon>Thalassiosirales</taxon>
        <taxon>Skeletonemataceae</taxon>
        <taxon>Skeletonema</taxon>
        <taxon>Skeletonema marinoi-dohrnii complex</taxon>
    </lineage>
</organism>
<keyword evidence="1" id="KW-0175">Coiled coil</keyword>
<dbReference type="AlphaFoldDB" id="A0AAD8YK77"/>
<dbReference type="Proteomes" id="UP001224775">
    <property type="component" value="Unassembled WGS sequence"/>
</dbReference>
<comment type="caution">
    <text evidence="2">The sequence shown here is derived from an EMBL/GenBank/DDBJ whole genome shotgun (WGS) entry which is preliminary data.</text>
</comment>
<evidence type="ECO:0000313" key="2">
    <source>
        <dbReference type="EMBL" id="KAK1747528.1"/>
    </source>
</evidence>
<keyword evidence="3" id="KW-1185">Reference proteome</keyword>
<reference evidence="2" key="1">
    <citation type="submission" date="2023-06" db="EMBL/GenBank/DDBJ databases">
        <title>Survivors Of The Sea: Transcriptome response of Skeletonema marinoi to long-term dormancy.</title>
        <authorList>
            <person name="Pinder M.I.M."/>
            <person name="Kourtchenko O."/>
            <person name="Robertson E.K."/>
            <person name="Larsson T."/>
            <person name="Maumus F."/>
            <person name="Osuna-Cruz C.M."/>
            <person name="Vancaester E."/>
            <person name="Stenow R."/>
            <person name="Vandepoele K."/>
            <person name="Ploug H."/>
            <person name="Bruchert V."/>
            <person name="Godhe A."/>
            <person name="Topel M."/>
        </authorList>
    </citation>
    <scope>NUCLEOTIDE SEQUENCE</scope>
    <source>
        <strain evidence="2">R05AC</strain>
    </source>
</reference>
<gene>
    <name evidence="2" type="ORF">QTG54_001491</name>
</gene>